<keyword evidence="2" id="KW-1185">Reference proteome</keyword>
<evidence type="ECO:0000313" key="2">
    <source>
        <dbReference type="Proteomes" id="UP000177625"/>
    </source>
</evidence>
<sequence>MEVKRLFLLFLKRYKYLVKGFEGVLKPQLDTVSKQGQGRWPTTLLLSSILPSNQRRRRRVDTLSIAWSRP</sequence>
<reference evidence="2" key="1">
    <citation type="submission" date="2016-03" db="EMBL/GenBank/DDBJ databases">
        <authorList>
            <person name="Guldener U."/>
        </authorList>
    </citation>
    <scope>NUCLEOTIDE SEQUENCE [LARGE SCALE GENOMIC DNA]</scope>
</reference>
<proteinExistence type="predicted"/>
<dbReference type="EMBL" id="FJVC01000167">
    <property type="protein sequence ID" value="CZT44367.1"/>
    <property type="molecule type" value="Genomic_DNA"/>
</dbReference>
<gene>
    <name evidence="1" type="ORF">RSE6_04526</name>
</gene>
<organism evidence="1 2">
    <name type="scientific">Rhynchosporium secalis</name>
    <name type="common">Barley scald fungus</name>
    <dbReference type="NCBI Taxonomy" id="38038"/>
    <lineage>
        <taxon>Eukaryota</taxon>
        <taxon>Fungi</taxon>
        <taxon>Dikarya</taxon>
        <taxon>Ascomycota</taxon>
        <taxon>Pezizomycotina</taxon>
        <taxon>Leotiomycetes</taxon>
        <taxon>Helotiales</taxon>
        <taxon>Ploettnerulaceae</taxon>
        <taxon>Rhynchosporium</taxon>
    </lineage>
</organism>
<dbReference type="AlphaFoldDB" id="A0A1E1M5H8"/>
<accession>A0A1E1M5H8</accession>
<protein>
    <submittedName>
        <fullName evidence="1">Uncharacterized protein</fullName>
    </submittedName>
</protein>
<evidence type="ECO:0000313" key="1">
    <source>
        <dbReference type="EMBL" id="CZT44367.1"/>
    </source>
</evidence>
<dbReference type="Proteomes" id="UP000177625">
    <property type="component" value="Unassembled WGS sequence"/>
</dbReference>
<name>A0A1E1M5H8_RHYSE</name>